<evidence type="ECO:0000256" key="2">
    <source>
        <dbReference type="SAM" id="MobiDB-lite"/>
    </source>
</evidence>
<feature type="region of interest" description="Disordered" evidence="2">
    <location>
        <begin position="535"/>
        <end position="560"/>
    </location>
</feature>
<dbReference type="OrthoDB" id="976443at2"/>
<keyword evidence="1" id="KW-0175">Coiled coil</keyword>
<dbReference type="STRING" id="1524460.IX84_28660"/>
<dbReference type="InterPro" id="IPR011600">
    <property type="entry name" value="Pept_C14_caspase"/>
</dbReference>
<dbReference type="AlphaFoldDB" id="A0A098S2P9"/>
<dbReference type="GO" id="GO:0004197">
    <property type="term" value="F:cysteine-type endopeptidase activity"/>
    <property type="evidence" value="ECO:0007669"/>
    <property type="project" value="InterPro"/>
</dbReference>
<feature type="compositionally biased region" description="Polar residues" evidence="2">
    <location>
        <begin position="535"/>
        <end position="552"/>
    </location>
</feature>
<name>A0A098S2P9_9BACT</name>
<protein>
    <recommendedName>
        <fullName evidence="3">Peptidase C14 caspase domain-containing protein</fullName>
    </recommendedName>
</protein>
<sequence>MGNRGLDLESAIPAFDPAKGKNHLLVVGIDNYAHWPALHNAVRDARTFANVLCQQYQFDEGDVRKLFNEDASEGGIYNVLRELKRGMGPHDSLIIYYSGHGYFDQDFDEGYWVPQDARKGAEETYISNANILKRVNALEGQHILLIVDSCFSGSLLTSTRNASVDEHFPSRRVICSGRLEVVSDGAPGQHSPFADLLISRLRDNTAPALNTTALVQYVKEHIPKLSQQAPIDGRLQNSSDRGGEFIFHLKVSEEELWGKVEQEGTVSAYEAYLNDYPGGKFARRASQQLLVLREDTIWGNARQKDNELAYRNYLKQYAGKGKYLEAAQKRLDALEAQQEDRRKVLEQLAQKDAEREGIQEQYQALVDEAERLFQKEEMEGAREKYRESLQYFMAGFAPDYTYVEEQINLCTNGIAFVRSLNNGKAAMGRENYRLALQYFNEAAQHGDDPKLEDLIRVCRQRLNSPAPAASRETAYANTITRGTKTATLPKKQKGNWGGTLLKWIGGFALFFIILGVIGNLLPEEELYTDEPVYQSPESVQQMPPAETASSGQGKPAAAKPAATPQELILGDWAVEDIVMNGQSLSDLAGQYGTDLSEYVYSFSSNGQVSVYSPAGTEQQTYSIEGQNIYLYSSVWGGSPGVINYIRSSEMQLTFYVADGFGGSTPMIVTFARG</sequence>
<evidence type="ECO:0000313" key="5">
    <source>
        <dbReference type="Proteomes" id="UP000029736"/>
    </source>
</evidence>
<dbReference type="RefSeq" id="WP_044228743.1">
    <property type="nucleotide sequence ID" value="NZ_JBKAGJ010000042.1"/>
</dbReference>
<keyword evidence="5" id="KW-1185">Reference proteome</keyword>
<dbReference type="GO" id="GO:0005737">
    <property type="term" value="C:cytoplasm"/>
    <property type="evidence" value="ECO:0007669"/>
    <property type="project" value="TreeGrafter"/>
</dbReference>
<dbReference type="PANTHER" id="PTHR48104:SF30">
    <property type="entry name" value="METACASPASE-1"/>
    <property type="match status" value="1"/>
</dbReference>
<organism evidence="4 5">
    <name type="scientific">Phaeodactylibacter xiamenensis</name>
    <dbReference type="NCBI Taxonomy" id="1524460"/>
    <lineage>
        <taxon>Bacteria</taxon>
        <taxon>Pseudomonadati</taxon>
        <taxon>Bacteroidota</taxon>
        <taxon>Saprospiria</taxon>
        <taxon>Saprospirales</taxon>
        <taxon>Haliscomenobacteraceae</taxon>
        <taxon>Phaeodactylibacter</taxon>
    </lineage>
</organism>
<gene>
    <name evidence="4" type="ORF">IX84_28660</name>
</gene>
<proteinExistence type="predicted"/>
<comment type="caution">
    <text evidence="4">The sequence shown here is derived from an EMBL/GenBank/DDBJ whole genome shotgun (WGS) entry which is preliminary data.</text>
</comment>
<reference evidence="4 5" key="1">
    <citation type="journal article" date="2014" name="Int. J. Syst. Evol. Microbiol.">
        <title>Phaeodactylibacter xiamenensis gen. nov., sp. nov., a member of the family Saprospiraceae isolated from the marine alga Phaeodactylum tricornutum.</title>
        <authorList>
            <person name="Chen Z.Jr."/>
            <person name="Lei X."/>
            <person name="Lai Q."/>
            <person name="Li Y."/>
            <person name="Zhang B."/>
            <person name="Zhang J."/>
            <person name="Zhang H."/>
            <person name="Yang L."/>
            <person name="Zheng W."/>
            <person name="Tian Y."/>
            <person name="Yu Z."/>
            <person name="Xu H.Jr."/>
            <person name="Zheng T."/>
        </authorList>
    </citation>
    <scope>NUCLEOTIDE SEQUENCE [LARGE SCALE GENOMIC DNA]</scope>
    <source>
        <strain evidence="4 5">KD52</strain>
    </source>
</reference>
<dbReference type="InterPro" id="IPR029030">
    <property type="entry name" value="Caspase-like_dom_sf"/>
</dbReference>
<dbReference type="EMBL" id="JPOS01000090">
    <property type="protein sequence ID" value="KGE85457.1"/>
    <property type="molecule type" value="Genomic_DNA"/>
</dbReference>
<feature type="coiled-coil region" evidence="1">
    <location>
        <begin position="324"/>
        <end position="379"/>
    </location>
</feature>
<dbReference type="Proteomes" id="UP000029736">
    <property type="component" value="Unassembled WGS sequence"/>
</dbReference>
<accession>A0A098S2P9</accession>
<dbReference type="Gene3D" id="3.40.50.1460">
    <property type="match status" value="1"/>
</dbReference>
<dbReference type="Pfam" id="PF00656">
    <property type="entry name" value="Peptidase_C14"/>
    <property type="match status" value="1"/>
</dbReference>
<evidence type="ECO:0000259" key="3">
    <source>
        <dbReference type="Pfam" id="PF00656"/>
    </source>
</evidence>
<evidence type="ECO:0000313" key="4">
    <source>
        <dbReference type="EMBL" id="KGE85457.1"/>
    </source>
</evidence>
<dbReference type="GO" id="GO:0006508">
    <property type="term" value="P:proteolysis"/>
    <property type="evidence" value="ECO:0007669"/>
    <property type="project" value="InterPro"/>
</dbReference>
<dbReference type="PANTHER" id="PTHR48104">
    <property type="entry name" value="METACASPASE-4"/>
    <property type="match status" value="1"/>
</dbReference>
<dbReference type="InterPro" id="IPR050452">
    <property type="entry name" value="Metacaspase"/>
</dbReference>
<evidence type="ECO:0000256" key="1">
    <source>
        <dbReference type="SAM" id="Coils"/>
    </source>
</evidence>
<feature type="domain" description="Peptidase C14 caspase" evidence="3">
    <location>
        <begin position="23"/>
        <end position="223"/>
    </location>
</feature>
<dbReference type="SUPFAM" id="SSF52129">
    <property type="entry name" value="Caspase-like"/>
    <property type="match status" value="1"/>
</dbReference>